<dbReference type="Proteomes" id="UP000552954">
    <property type="component" value="Unassembled WGS sequence"/>
</dbReference>
<proteinExistence type="predicted"/>
<dbReference type="PROSITE" id="PS50113">
    <property type="entry name" value="PAC"/>
    <property type="match status" value="1"/>
</dbReference>
<dbReference type="InterPro" id="IPR013656">
    <property type="entry name" value="PAS_4"/>
</dbReference>
<dbReference type="InterPro" id="IPR035965">
    <property type="entry name" value="PAS-like_dom_sf"/>
</dbReference>
<evidence type="ECO:0000313" key="2">
    <source>
        <dbReference type="EMBL" id="NNU43093.1"/>
    </source>
</evidence>
<evidence type="ECO:0000259" key="1">
    <source>
        <dbReference type="PROSITE" id="PS50113"/>
    </source>
</evidence>
<dbReference type="Pfam" id="PF08448">
    <property type="entry name" value="PAS_4"/>
    <property type="match status" value="2"/>
</dbReference>
<dbReference type="SUPFAM" id="SSF55785">
    <property type="entry name" value="PYP-like sensor domain (PAS domain)"/>
    <property type="match status" value="2"/>
</dbReference>
<organism evidence="2 3">
    <name type="scientific">Ramlibacter montanisoli</name>
    <dbReference type="NCBI Taxonomy" id="2732512"/>
    <lineage>
        <taxon>Bacteria</taxon>
        <taxon>Pseudomonadati</taxon>
        <taxon>Pseudomonadota</taxon>
        <taxon>Betaproteobacteria</taxon>
        <taxon>Burkholderiales</taxon>
        <taxon>Comamonadaceae</taxon>
        <taxon>Ramlibacter</taxon>
    </lineage>
</organism>
<name>A0A849KFZ2_9BURK</name>
<dbReference type="EMBL" id="JABFCS010000001">
    <property type="protein sequence ID" value="NNU43093.1"/>
    <property type="molecule type" value="Genomic_DNA"/>
</dbReference>
<sequence length="488" mass="53895">MGERIRAFDWHSHPLGLPAQWPPALRMAISLCLHSSFPTAIYWGPDFHLLYNDAWAPIPAEKHPQVLGKPAREAWPDIWDIVGPQFQQVFDTGDGMAVYEQMLPMVRGGLPRETWWNYSLTAIRQADHSIGGIFNQGNDITDVVHARRERQLEIDRWRELFRQAPAPVALLRGPKHVFEFINDAYRQLVGGRDLVGKPVAEALPEIIAQGFVDLLDGVYRSGEAYLGSSAAVKLQRRPGQPAEDCVVDFVYQPVRNGGGEVDGIFVLVTDVTDRARAEAALRLSNWQLGEERARLASLIEAEQRAQKALRLFNETLEAHVKKRTEQLSEALRRQQVAADRLRATFETQMIYQGFVECDGTLRDTNGASLAAIGARLADVVGRPFWDTPWFTGTPGAPQAIRQAVEAAAGGLPVQMPLTLELPVGRRQLHVSLRPAANERGEIVGIVPEAIDVTEWTAAAQSILLADVRAPSARLPIAAAAPSRAAEVP</sequence>
<dbReference type="Gene3D" id="3.30.450.20">
    <property type="entry name" value="PAS domain"/>
    <property type="match status" value="3"/>
</dbReference>
<reference evidence="2 3" key="2">
    <citation type="submission" date="2020-06" db="EMBL/GenBank/DDBJ databases">
        <title>Ramlibacter rhizophilus sp. nov., isolated from rhizosphere soil of national flower Mugunghwa from South Korea.</title>
        <authorList>
            <person name="Zheng-Fei Y."/>
            <person name="Huan T."/>
        </authorList>
    </citation>
    <scope>NUCLEOTIDE SEQUENCE [LARGE SCALE GENOMIC DNA]</scope>
    <source>
        <strain evidence="2 3">B156</strain>
    </source>
</reference>
<reference evidence="2 3" key="1">
    <citation type="submission" date="2020-05" db="EMBL/GenBank/DDBJ databases">
        <authorList>
            <person name="Khan S.A."/>
            <person name="Jeon C.O."/>
            <person name="Chun B.H."/>
        </authorList>
    </citation>
    <scope>NUCLEOTIDE SEQUENCE [LARGE SCALE GENOMIC DNA]</scope>
    <source>
        <strain evidence="2 3">B156</strain>
    </source>
</reference>
<dbReference type="AlphaFoldDB" id="A0A849KFZ2"/>
<protein>
    <submittedName>
        <fullName evidence="2">PAS domain-containing protein</fullName>
    </submittedName>
</protein>
<dbReference type="InterPro" id="IPR000700">
    <property type="entry name" value="PAS-assoc_C"/>
</dbReference>
<dbReference type="RefSeq" id="WP_171557922.1">
    <property type="nucleotide sequence ID" value="NZ_JABFCS010000001.1"/>
</dbReference>
<gene>
    <name evidence="2" type="ORF">HK415_07880</name>
</gene>
<accession>A0A849KFZ2</accession>
<keyword evidence="3" id="KW-1185">Reference proteome</keyword>
<comment type="caution">
    <text evidence="2">The sequence shown here is derived from an EMBL/GenBank/DDBJ whole genome shotgun (WGS) entry which is preliminary data.</text>
</comment>
<evidence type="ECO:0000313" key="3">
    <source>
        <dbReference type="Proteomes" id="UP000552954"/>
    </source>
</evidence>
<feature type="domain" description="PAC" evidence="1">
    <location>
        <begin position="228"/>
        <end position="283"/>
    </location>
</feature>